<dbReference type="EMBL" id="NJHN03000011">
    <property type="protein sequence ID" value="KAH9426264.1"/>
    <property type="molecule type" value="Genomic_DNA"/>
</dbReference>
<sequence length="148" mass="17128">MNSQPSLKVEHLMNNAEFERAIYFLRRRRQFKSSNKTITNEELNAKFPKQKCFIKGCQSHFSYVGGLMYHLNSNHQHFCNKMIKESSKVAAYSKPIQTDDDDPEIIQITDEEMATTTTNESLMFSSSLSSLSFIDLGNRCYVEQTRIP</sequence>
<comment type="caution">
    <text evidence="1">The sequence shown here is derived from an EMBL/GenBank/DDBJ whole genome shotgun (WGS) entry which is preliminary data.</text>
</comment>
<reference evidence="1 2" key="2">
    <citation type="journal article" date="2022" name="Mol. Biol. Evol.">
        <title>Comparative Genomics Reveals Insights into the Divergent Evolution of Astigmatic Mites and Household Pest Adaptations.</title>
        <authorList>
            <person name="Xiong Q."/>
            <person name="Wan A.T."/>
            <person name="Liu X."/>
            <person name="Fung C.S."/>
            <person name="Xiao X."/>
            <person name="Malainual N."/>
            <person name="Hou J."/>
            <person name="Wang L."/>
            <person name="Wang M."/>
            <person name="Yang K.Y."/>
            <person name="Cui Y."/>
            <person name="Leung E.L."/>
            <person name="Nong W."/>
            <person name="Shin S.K."/>
            <person name="Au S.W."/>
            <person name="Jeong K.Y."/>
            <person name="Chew F.T."/>
            <person name="Hui J.H."/>
            <person name="Leung T.F."/>
            <person name="Tungtrongchitr A."/>
            <person name="Zhong N."/>
            <person name="Liu Z."/>
            <person name="Tsui S.K."/>
        </authorList>
    </citation>
    <scope>NUCLEOTIDE SEQUENCE [LARGE SCALE GENOMIC DNA]</scope>
    <source>
        <strain evidence="1">Derp</strain>
    </source>
</reference>
<evidence type="ECO:0008006" key="3">
    <source>
        <dbReference type="Google" id="ProtNLM"/>
    </source>
</evidence>
<proteinExistence type="predicted"/>
<evidence type="ECO:0000313" key="2">
    <source>
        <dbReference type="Proteomes" id="UP000887458"/>
    </source>
</evidence>
<name>A0ABQ8JUG1_DERPT</name>
<dbReference type="Proteomes" id="UP000887458">
    <property type="component" value="Unassembled WGS sequence"/>
</dbReference>
<organism evidence="1 2">
    <name type="scientific">Dermatophagoides pteronyssinus</name>
    <name type="common">European house dust mite</name>
    <dbReference type="NCBI Taxonomy" id="6956"/>
    <lineage>
        <taxon>Eukaryota</taxon>
        <taxon>Metazoa</taxon>
        <taxon>Ecdysozoa</taxon>
        <taxon>Arthropoda</taxon>
        <taxon>Chelicerata</taxon>
        <taxon>Arachnida</taxon>
        <taxon>Acari</taxon>
        <taxon>Acariformes</taxon>
        <taxon>Sarcoptiformes</taxon>
        <taxon>Astigmata</taxon>
        <taxon>Psoroptidia</taxon>
        <taxon>Analgoidea</taxon>
        <taxon>Pyroglyphidae</taxon>
        <taxon>Dermatophagoidinae</taxon>
        <taxon>Dermatophagoides</taxon>
    </lineage>
</organism>
<keyword evidence="2" id="KW-1185">Reference proteome</keyword>
<gene>
    <name evidence="1" type="ORF">DERP_010830</name>
</gene>
<evidence type="ECO:0000313" key="1">
    <source>
        <dbReference type="EMBL" id="KAH9426264.1"/>
    </source>
</evidence>
<reference evidence="1 2" key="1">
    <citation type="journal article" date="2018" name="J. Allergy Clin. Immunol.">
        <title>High-quality assembly of Dermatophagoides pteronyssinus genome and transcriptome reveals a wide range of novel allergens.</title>
        <authorList>
            <person name="Liu X.Y."/>
            <person name="Yang K.Y."/>
            <person name="Wang M.Q."/>
            <person name="Kwok J.S."/>
            <person name="Zeng X."/>
            <person name="Yang Z."/>
            <person name="Xiao X.J."/>
            <person name="Lau C.P."/>
            <person name="Li Y."/>
            <person name="Huang Z.M."/>
            <person name="Ba J.G."/>
            <person name="Yim A.K."/>
            <person name="Ouyang C.Y."/>
            <person name="Ngai S.M."/>
            <person name="Chan T.F."/>
            <person name="Leung E.L."/>
            <person name="Liu L."/>
            <person name="Liu Z.G."/>
            <person name="Tsui S.K."/>
        </authorList>
    </citation>
    <scope>NUCLEOTIDE SEQUENCE [LARGE SCALE GENOMIC DNA]</scope>
    <source>
        <strain evidence="1">Derp</strain>
    </source>
</reference>
<protein>
    <recommendedName>
        <fullName evidence="3">C2H2-type domain-containing protein</fullName>
    </recommendedName>
</protein>
<accession>A0ABQ8JUG1</accession>